<organism evidence="9">
    <name type="scientific">Candidatus Kentrum sp. TUN</name>
    <dbReference type="NCBI Taxonomy" id="2126343"/>
    <lineage>
        <taxon>Bacteria</taxon>
        <taxon>Pseudomonadati</taxon>
        <taxon>Pseudomonadota</taxon>
        <taxon>Gammaproteobacteria</taxon>
        <taxon>Candidatus Kentrum</taxon>
    </lineage>
</organism>
<feature type="domain" description="SSD" evidence="7">
    <location>
        <begin position="249"/>
        <end position="376"/>
    </location>
</feature>
<keyword evidence="3 6" id="KW-0812">Transmembrane</keyword>
<dbReference type="PANTHER" id="PTHR33406:SF12">
    <property type="entry name" value="BLR2997 PROTEIN"/>
    <property type="match status" value="1"/>
</dbReference>
<feature type="transmembrane region" description="Helical" evidence="6">
    <location>
        <begin position="734"/>
        <end position="756"/>
    </location>
</feature>
<evidence type="ECO:0000256" key="4">
    <source>
        <dbReference type="ARBA" id="ARBA00022989"/>
    </source>
</evidence>
<accession>A0A450ZMF9</accession>
<evidence type="ECO:0000313" key="8">
    <source>
        <dbReference type="EMBL" id="VFK53567.1"/>
    </source>
</evidence>
<feature type="transmembrane region" description="Helical" evidence="6">
    <location>
        <begin position="605"/>
        <end position="625"/>
    </location>
</feature>
<dbReference type="SUPFAM" id="SSF82866">
    <property type="entry name" value="Multidrug efflux transporter AcrB transmembrane domain"/>
    <property type="match status" value="2"/>
</dbReference>
<dbReference type="InterPro" id="IPR000731">
    <property type="entry name" value="SSD"/>
</dbReference>
<feature type="transmembrane region" description="Helical" evidence="6">
    <location>
        <begin position="658"/>
        <end position="679"/>
    </location>
</feature>
<feature type="transmembrane region" description="Helical" evidence="6">
    <location>
        <begin position="17"/>
        <end position="37"/>
    </location>
</feature>
<dbReference type="EMBL" id="CAADFV010000024">
    <property type="protein sequence ID" value="VFK55013.1"/>
    <property type="molecule type" value="Genomic_DNA"/>
</dbReference>
<reference evidence="9" key="1">
    <citation type="submission" date="2019-02" db="EMBL/GenBank/DDBJ databases">
        <authorList>
            <person name="Gruber-Vodicka R. H."/>
            <person name="Seah K. B. B."/>
        </authorList>
    </citation>
    <scope>NUCLEOTIDE SEQUENCE</scope>
    <source>
        <strain evidence="9">BECK_BY2</strain>
        <strain evidence="8">BECK_BY3</strain>
    </source>
</reference>
<evidence type="ECO:0000256" key="2">
    <source>
        <dbReference type="ARBA" id="ARBA00022475"/>
    </source>
</evidence>
<feature type="transmembrane region" description="Helical" evidence="6">
    <location>
        <begin position="404"/>
        <end position="421"/>
    </location>
</feature>
<dbReference type="Gene3D" id="1.20.1640.10">
    <property type="entry name" value="Multidrug efflux transporter AcrB transmembrane domain"/>
    <property type="match status" value="2"/>
</dbReference>
<dbReference type="InterPro" id="IPR050545">
    <property type="entry name" value="Mycobact_MmpL"/>
</dbReference>
<feature type="transmembrane region" description="Helical" evidence="6">
    <location>
        <begin position="354"/>
        <end position="377"/>
    </location>
</feature>
<proteinExistence type="predicted"/>
<dbReference type="GO" id="GO:0005886">
    <property type="term" value="C:plasma membrane"/>
    <property type="evidence" value="ECO:0007669"/>
    <property type="project" value="UniProtKB-SubCell"/>
</dbReference>
<dbReference type="Pfam" id="PF03176">
    <property type="entry name" value="MMPL"/>
    <property type="match status" value="2"/>
</dbReference>
<feature type="transmembrane region" description="Helical" evidence="6">
    <location>
        <begin position="321"/>
        <end position="342"/>
    </location>
</feature>
<protein>
    <recommendedName>
        <fullName evidence="7">SSD domain-containing protein</fullName>
    </recommendedName>
</protein>
<feature type="transmembrane region" description="Helical" evidence="6">
    <location>
        <begin position="202"/>
        <end position="221"/>
    </location>
</feature>
<comment type="subcellular location">
    <subcellularLocation>
        <location evidence="1">Cell membrane</location>
        <topology evidence="1">Multi-pass membrane protein</topology>
    </subcellularLocation>
</comment>
<feature type="transmembrane region" description="Helical" evidence="6">
    <location>
        <begin position="632"/>
        <end position="652"/>
    </location>
</feature>
<evidence type="ECO:0000256" key="1">
    <source>
        <dbReference type="ARBA" id="ARBA00004651"/>
    </source>
</evidence>
<evidence type="ECO:0000256" key="3">
    <source>
        <dbReference type="ARBA" id="ARBA00022692"/>
    </source>
</evidence>
<dbReference type="AlphaFoldDB" id="A0A450ZMF9"/>
<dbReference type="EMBL" id="CAADFY010000024">
    <property type="protein sequence ID" value="VFK53567.1"/>
    <property type="molecule type" value="Genomic_DNA"/>
</dbReference>
<feature type="transmembrane region" description="Helical" evidence="6">
    <location>
        <begin position="700"/>
        <end position="722"/>
    </location>
</feature>
<feature type="transmembrane region" description="Helical" evidence="6">
    <location>
        <begin position="252"/>
        <end position="273"/>
    </location>
</feature>
<dbReference type="PROSITE" id="PS50156">
    <property type="entry name" value="SSD"/>
    <property type="match status" value="2"/>
</dbReference>
<keyword evidence="5 6" id="KW-0472">Membrane</keyword>
<feature type="transmembrane region" description="Helical" evidence="6">
    <location>
        <begin position="279"/>
        <end position="300"/>
    </location>
</feature>
<name>A0A450ZMF9_9GAMM</name>
<sequence>MVNPERLFSARIVQHRWWFLVFALLMIQALAAGILNLRFSGNYRVFFSEDNPQLQAFDNLEKTYTQDNNLIFLLVPGDGEVFSRETLKAVVQLTEMAWKIPYSLRVDSISNFQHTEAKGDDIIVRDLVENPERFSNIHIARIRHIALTDPLLVGKLIPKDGAVTIVNVNIQLPNLDEAKETTEVVIAAREIAHKIRQRHPHLGVHLSGMVMMNGAFTEAALGDTRTLILASFGIMLVVLILFLGAWGTFATFLIICMSILAGMGIGGHLGFSLTPPSASAPLIIMTMAIANSVHVLVVFYQELRLVPGTHRRDAMRESLRVNLQPLFLTSLTTMIGFLTLNFSEVPPFRDLGNFVSAGVGISFLLSITFLPALMILLPMHAPHLQSQIDIMTRLSDFVVRHRHWLLWSTAGLVLILLSFIPRNELNDVFIHYLDKSFAFRQDTDLLNKHLGGLYRINYSLDSKENNGINDPAFLHKIDAFAHWLRQQPEVTHVDTITDTFKHLNKVMHGNDPDWYRLPERRDQAAQYLLLYEISLPYGLDLNNQINVDKSATRVNVSTQVLSTKRIIALERRARQWLAENTPMLVAQGSSPTMMFSHIGERNVRAMLGATILALILISGLLVVALRSVKIGLISMLPNLIPAGMAFGIWGMLVGEIGLALSVVTSMTLGIVVDDTVHFLSKYLRARREQGMSSENAVRHAFSHVGMALVVTSVVLISGFLILSLSSFYPNSGMGLMTSMILALALLADFLLLPPLLMRIEGTRG</sequence>
<keyword evidence="4 6" id="KW-1133">Transmembrane helix</keyword>
<gene>
    <name evidence="9" type="ORF">BECKTUN1418E_GA0071001_102417</name>
    <name evidence="8" type="ORF">BECKTUN1418F_GA0071002_102417</name>
</gene>
<evidence type="ECO:0000313" key="9">
    <source>
        <dbReference type="EMBL" id="VFK55013.1"/>
    </source>
</evidence>
<dbReference type="InterPro" id="IPR004869">
    <property type="entry name" value="MMPL_dom"/>
</dbReference>
<dbReference type="PANTHER" id="PTHR33406">
    <property type="entry name" value="MEMBRANE PROTEIN MJ1562-RELATED"/>
    <property type="match status" value="1"/>
</dbReference>
<evidence type="ECO:0000256" key="6">
    <source>
        <dbReference type="SAM" id="Phobius"/>
    </source>
</evidence>
<keyword evidence="2" id="KW-1003">Cell membrane</keyword>
<feature type="transmembrane region" description="Helical" evidence="6">
    <location>
        <begin position="227"/>
        <end position="245"/>
    </location>
</feature>
<feature type="domain" description="SSD" evidence="7">
    <location>
        <begin position="631"/>
        <end position="758"/>
    </location>
</feature>
<evidence type="ECO:0000256" key="5">
    <source>
        <dbReference type="ARBA" id="ARBA00023136"/>
    </source>
</evidence>
<evidence type="ECO:0000259" key="7">
    <source>
        <dbReference type="PROSITE" id="PS50156"/>
    </source>
</evidence>